<evidence type="ECO:0000256" key="1">
    <source>
        <dbReference type="SAM" id="Phobius"/>
    </source>
</evidence>
<comment type="caution">
    <text evidence="2">The sequence shown here is derived from an EMBL/GenBank/DDBJ whole genome shotgun (WGS) entry which is preliminary data.</text>
</comment>
<evidence type="ECO:0000313" key="2">
    <source>
        <dbReference type="EMBL" id="MQS16886.1"/>
    </source>
</evidence>
<gene>
    <name evidence="2" type="ORF">F7Q99_33040</name>
</gene>
<evidence type="ECO:0008006" key="4">
    <source>
        <dbReference type="Google" id="ProtNLM"/>
    </source>
</evidence>
<dbReference type="AlphaFoldDB" id="A0A6N7KYX0"/>
<keyword evidence="1" id="KW-0812">Transmembrane</keyword>
<dbReference type="EMBL" id="WBOF01000003">
    <property type="protein sequence ID" value="MQS16886.1"/>
    <property type="molecule type" value="Genomic_DNA"/>
</dbReference>
<reference evidence="2 3" key="1">
    <citation type="submission" date="2019-09" db="EMBL/GenBank/DDBJ databases">
        <title>Genome Sequences of Streptomyces kaniharaensis ATCC 21070.</title>
        <authorList>
            <person name="Zhu W."/>
            <person name="De Crecy-Lagard V."/>
            <person name="Richards N.G."/>
        </authorList>
    </citation>
    <scope>NUCLEOTIDE SEQUENCE [LARGE SCALE GENOMIC DNA]</scope>
    <source>
        <strain evidence="2 3">SF-557</strain>
    </source>
</reference>
<evidence type="ECO:0000313" key="3">
    <source>
        <dbReference type="Proteomes" id="UP000450000"/>
    </source>
</evidence>
<accession>A0A6N7KYX0</accession>
<dbReference type="Proteomes" id="UP000450000">
    <property type="component" value="Unassembled WGS sequence"/>
</dbReference>
<dbReference type="RefSeq" id="WP_153468554.1">
    <property type="nucleotide sequence ID" value="NZ_WBOF01000003.1"/>
</dbReference>
<feature type="transmembrane region" description="Helical" evidence="1">
    <location>
        <begin position="58"/>
        <end position="80"/>
    </location>
</feature>
<proteinExistence type="predicted"/>
<feature type="transmembrane region" description="Helical" evidence="1">
    <location>
        <begin position="17"/>
        <end position="38"/>
    </location>
</feature>
<feature type="transmembrane region" description="Helical" evidence="1">
    <location>
        <begin position="87"/>
        <end position="107"/>
    </location>
</feature>
<name>A0A6N7KYX0_9ACTN</name>
<keyword evidence="3" id="KW-1185">Reference proteome</keyword>
<keyword evidence="1" id="KW-1133">Transmembrane helix</keyword>
<keyword evidence="1" id="KW-0472">Membrane</keyword>
<organism evidence="2 3">
    <name type="scientific">Streptomyces kaniharaensis</name>
    <dbReference type="NCBI Taxonomy" id="212423"/>
    <lineage>
        <taxon>Bacteria</taxon>
        <taxon>Bacillati</taxon>
        <taxon>Actinomycetota</taxon>
        <taxon>Actinomycetes</taxon>
        <taxon>Kitasatosporales</taxon>
        <taxon>Streptomycetaceae</taxon>
        <taxon>Streptomyces</taxon>
    </lineage>
</organism>
<protein>
    <recommendedName>
        <fullName evidence="4">DUF998 domain-containing protein</fullName>
    </recommendedName>
</protein>
<sequence>MTDTPPTPRTPPATRRALAPLIGTVLLVAGAVASWYLLGHPGEGCGWGKGTGRMVAELWAIVLSGAGAVALVLSWLAALSEQRHMRIAAWALAFVAALAGLGAVLAARAPFCG</sequence>